<comment type="similarity">
    <text evidence="1">Belongs to the CutA family.</text>
</comment>
<name>A0ABT5JEQ0_RHOTP</name>
<proteinExistence type="inferred from homology"/>
<gene>
    <name evidence="2" type="ORF">PQJ73_20975</name>
</gene>
<dbReference type="EMBL" id="JAQQLI010000038">
    <property type="protein sequence ID" value="MDC7788170.1"/>
    <property type="molecule type" value="Genomic_DNA"/>
</dbReference>
<dbReference type="InterPro" id="IPR004323">
    <property type="entry name" value="Ion_tolerance_CutA"/>
</dbReference>
<dbReference type="PANTHER" id="PTHR23419">
    <property type="entry name" value="DIVALENT CATION TOLERANCE CUTA-RELATED"/>
    <property type="match status" value="1"/>
</dbReference>
<dbReference type="PANTHER" id="PTHR23419:SF8">
    <property type="entry name" value="FI09726P"/>
    <property type="match status" value="1"/>
</dbReference>
<dbReference type="SUPFAM" id="SSF54913">
    <property type="entry name" value="GlnB-like"/>
    <property type="match status" value="1"/>
</dbReference>
<accession>A0ABT5JEQ0</accession>
<dbReference type="Proteomes" id="UP001165652">
    <property type="component" value="Unassembled WGS sequence"/>
</dbReference>
<dbReference type="InterPro" id="IPR011322">
    <property type="entry name" value="N-reg_PII-like_a/b"/>
</dbReference>
<reference evidence="2" key="2">
    <citation type="submission" date="2023-02" db="EMBL/GenBank/DDBJ databases">
        <authorList>
            <person name="Rayyan A."/>
            <person name="Meyer T."/>
            <person name="Kyndt J.A."/>
        </authorList>
    </citation>
    <scope>NUCLEOTIDE SEQUENCE</scope>
    <source>
        <strain evidence="2">DSM 9987</strain>
    </source>
</reference>
<organism evidence="2 3">
    <name type="scientific">Rhodoplanes tepidamans</name>
    <name type="common">Rhodoplanes cryptolactis</name>
    <dbReference type="NCBI Taxonomy" id="200616"/>
    <lineage>
        <taxon>Bacteria</taxon>
        <taxon>Pseudomonadati</taxon>
        <taxon>Pseudomonadota</taxon>
        <taxon>Alphaproteobacteria</taxon>
        <taxon>Hyphomicrobiales</taxon>
        <taxon>Nitrobacteraceae</taxon>
        <taxon>Rhodoplanes</taxon>
    </lineage>
</organism>
<sequence length="111" mass="12404">MERVVFVYTTFPGLVEAEETGRALLEARLAACVNILPGMVSLYRWEGAIERAEEVVMVVKTRASLAEPVRAAVKERHSYTTPAILVLPIESVDHTYLSWLLAETEQDDKAD</sequence>
<comment type="caution">
    <text evidence="2">The sequence shown here is derived from an EMBL/GenBank/DDBJ whole genome shotgun (WGS) entry which is preliminary data.</text>
</comment>
<protein>
    <submittedName>
        <fullName evidence="2">Divalent-cation tolerance protein CutA</fullName>
    </submittedName>
</protein>
<reference evidence="2" key="1">
    <citation type="journal article" date="2023" name="Microbiol Resour">
        <title>Genome Sequences of Rhodoplanes serenus and Two Thermotolerant Strains, Rhodoplanes tepidamans and 'Rhodoplanes cryptolactis,' Further Refine the Genus.</title>
        <authorList>
            <person name="Rayyan A.A."/>
            <person name="Kyndt J.A."/>
        </authorList>
    </citation>
    <scope>NUCLEOTIDE SEQUENCE</scope>
    <source>
        <strain evidence="2">DSM 9987</strain>
    </source>
</reference>
<evidence type="ECO:0000313" key="3">
    <source>
        <dbReference type="Proteomes" id="UP001165652"/>
    </source>
</evidence>
<evidence type="ECO:0000313" key="2">
    <source>
        <dbReference type="EMBL" id="MDC7788170.1"/>
    </source>
</evidence>
<keyword evidence="3" id="KW-1185">Reference proteome</keyword>
<dbReference type="Gene3D" id="3.30.70.120">
    <property type="match status" value="1"/>
</dbReference>
<dbReference type="RefSeq" id="WP_272779008.1">
    <property type="nucleotide sequence ID" value="NZ_JAQQLI010000038.1"/>
</dbReference>
<dbReference type="Pfam" id="PF03091">
    <property type="entry name" value="CutA1"/>
    <property type="match status" value="1"/>
</dbReference>
<dbReference type="InterPro" id="IPR015867">
    <property type="entry name" value="N-reg_PII/ATP_PRibTrfase_C"/>
</dbReference>
<evidence type="ECO:0000256" key="1">
    <source>
        <dbReference type="ARBA" id="ARBA00010169"/>
    </source>
</evidence>